<evidence type="ECO:0000313" key="2">
    <source>
        <dbReference type="EMBL" id="KAA8913969.1"/>
    </source>
</evidence>
<dbReference type="Proteomes" id="UP000326924">
    <property type="component" value="Unassembled WGS sequence"/>
</dbReference>
<evidence type="ECO:0000313" key="3">
    <source>
        <dbReference type="Proteomes" id="UP000326924"/>
    </source>
</evidence>
<keyword evidence="1" id="KW-0812">Transmembrane</keyword>
<sequence length="378" mass="43024">MITKPAQVLWLLTWAYLFTFALVAFVSALPVSAPDIWNLGLPDVTTDWTSTTAATSVAAFLVLVHAFRSWAQKEDPYRLRGKWSSILDLVKPELQPASDNLDHIIADQNPAITNALGSVQVRDVICWIKEHAIALLAIERLGEEIQALETRRLLAEGSNQRWKDQSDQYKATVTALQKLWTRVFTWTTAKWDEDEKFDIIEHKVKSFDSWRDTIDPKKTMTPEDITKGILSLARRSQDIVNTLGLSDDASTKDILNRIQQLKDNQKVGNDDQPPRRPHWLPEWATEEWFANHPSEPMEEGKCRQVEELHVVDWLTTFAHPTELPRQASPLSPCLACRISLLSTAKRPRSWNGPPESNFSSRLTSRSTTNWEGQVFCSS</sequence>
<dbReference type="EMBL" id="VXIS01000010">
    <property type="protein sequence ID" value="KAA8913969.1"/>
    <property type="molecule type" value="Genomic_DNA"/>
</dbReference>
<comment type="caution">
    <text evidence="2">The sequence shown here is derived from an EMBL/GenBank/DDBJ whole genome shotgun (WGS) entry which is preliminary data.</text>
</comment>
<accession>A0A5J5FA99</accession>
<protein>
    <submittedName>
        <fullName evidence="2">Uncharacterized protein</fullName>
    </submittedName>
</protein>
<keyword evidence="3" id="KW-1185">Reference proteome</keyword>
<keyword evidence="1" id="KW-0472">Membrane</keyword>
<dbReference type="InParanoid" id="A0A5J5FA99"/>
<dbReference type="AlphaFoldDB" id="A0A5J5FA99"/>
<gene>
    <name evidence="2" type="ORF">FN846DRAFT_1018495</name>
</gene>
<reference evidence="2 3" key="1">
    <citation type="submission" date="2019-09" db="EMBL/GenBank/DDBJ databases">
        <title>Draft genome of the ectomycorrhizal ascomycete Sphaerosporella brunnea.</title>
        <authorList>
            <consortium name="DOE Joint Genome Institute"/>
            <person name="Benucci G.M."/>
            <person name="Marozzi G."/>
            <person name="Antonielli L."/>
            <person name="Sanchez S."/>
            <person name="Marco P."/>
            <person name="Wang X."/>
            <person name="Falini L.B."/>
            <person name="Barry K."/>
            <person name="Haridas S."/>
            <person name="Lipzen A."/>
            <person name="Labutti K."/>
            <person name="Grigoriev I.V."/>
            <person name="Murat C."/>
            <person name="Martin F."/>
            <person name="Albertini E."/>
            <person name="Donnini D."/>
            <person name="Bonito G."/>
        </authorList>
    </citation>
    <scope>NUCLEOTIDE SEQUENCE [LARGE SCALE GENOMIC DNA]</scope>
    <source>
        <strain evidence="2 3">Sb_GMNB300</strain>
    </source>
</reference>
<evidence type="ECO:0000256" key="1">
    <source>
        <dbReference type="SAM" id="Phobius"/>
    </source>
</evidence>
<feature type="transmembrane region" description="Helical" evidence="1">
    <location>
        <begin position="52"/>
        <end position="71"/>
    </location>
</feature>
<keyword evidence="1" id="KW-1133">Transmembrane helix</keyword>
<proteinExistence type="predicted"/>
<name>A0A5J5FA99_9PEZI</name>
<organism evidence="2 3">
    <name type="scientific">Sphaerosporella brunnea</name>
    <dbReference type="NCBI Taxonomy" id="1250544"/>
    <lineage>
        <taxon>Eukaryota</taxon>
        <taxon>Fungi</taxon>
        <taxon>Dikarya</taxon>
        <taxon>Ascomycota</taxon>
        <taxon>Pezizomycotina</taxon>
        <taxon>Pezizomycetes</taxon>
        <taxon>Pezizales</taxon>
        <taxon>Pyronemataceae</taxon>
        <taxon>Sphaerosporella</taxon>
    </lineage>
</organism>